<name>S7S1T6_GLOTA</name>
<dbReference type="SUPFAM" id="SSF56808">
    <property type="entry name" value="Ribosomal protein L1"/>
    <property type="match status" value="1"/>
</dbReference>
<dbReference type="RefSeq" id="XP_007861585.1">
    <property type="nucleotide sequence ID" value="XM_007863394.1"/>
</dbReference>
<dbReference type="InterPro" id="IPR023673">
    <property type="entry name" value="Ribosomal_uL1_CS"/>
</dbReference>
<dbReference type="AlphaFoldDB" id="S7S1T6"/>
<dbReference type="HOGENOM" id="CLU_062853_1_2_1"/>
<dbReference type="KEGG" id="gtr:GLOTRDRAFT_123899"/>
<gene>
    <name evidence="5" type="ORF">GLOTRDRAFT_123899</name>
</gene>
<reference evidence="5 6" key="1">
    <citation type="journal article" date="2012" name="Science">
        <title>The Paleozoic origin of enzymatic lignin decomposition reconstructed from 31 fungal genomes.</title>
        <authorList>
            <person name="Floudas D."/>
            <person name="Binder M."/>
            <person name="Riley R."/>
            <person name="Barry K."/>
            <person name="Blanchette R.A."/>
            <person name="Henrissat B."/>
            <person name="Martinez A.T."/>
            <person name="Otillar R."/>
            <person name="Spatafora J.W."/>
            <person name="Yadav J.S."/>
            <person name="Aerts A."/>
            <person name="Benoit I."/>
            <person name="Boyd A."/>
            <person name="Carlson A."/>
            <person name="Copeland A."/>
            <person name="Coutinho P.M."/>
            <person name="de Vries R.P."/>
            <person name="Ferreira P."/>
            <person name="Findley K."/>
            <person name="Foster B."/>
            <person name="Gaskell J."/>
            <person name="Glotzer D."/>
            <person name="Gorecki P."/>
            <person name="Heitman J."/>
            <person name="Hesse C."/>
            <person name="Hori C."/>
            <person name="Igarashi K."/>
            <person name="Jurgens J.A."/>
            <person name="Kallen N."/>
            <person name="Kersten P."/>
            <person name="Kohler A."/>
            <person name="Kuees U."/>
            <person name="Kumar T.K.A."/>
            <person name="Kuo A."/>
            <person name="LaButti K."/>
            <person name="Larrondo L.F."/>
            <person name="Lindquist E."/>
            <person name="Ling A."/>
            <person name="Lombard V."/>
            <person name="Lucas S."/>
            <person name="Lundell T."/>
            <person name="Martin R."/>
            <person name="McLaughlin D.J."/>
            <person name="Morgenstern I."/>
            <person name="Morin E."/>
            <person name="Murat C."/>
            <person name="Nagy L.G."/>
            <person name="Nolan M."/>
            <person name="Ohm R.A."/>
            <person name="Patyshakuliyeva A."/>
            <person name="Rokas A."/>
            <person name="Ruiz-Duenas F.J."/>
            <person name="Sabat G."/>
            <person name="Salamov A."/>
            <person name="Samejima M."/>
            <person name="Schmutz J."/>
            <person name="Slot J.C."/>
            <person name="St John F."/>
            <person name="Stenlid J."/>
            <person name="Sun H."/>
            <person name="Sun S."/>
            <person name="Syed K."/>
            <person name="Tsang A."/>
            <person name="Wiebenga A."/>
            <person name="Young D."/>
            <person name="Pisabarro A."/>
            <person name="Eastwood D.C."/>
            <person name="Martin F."/>
            <person name="Cullen D."/>
            <person name="Grigoriev I.V."/>
            <person name="Hibbett D.S."/>
        </authorList>
    </citation>
    <scope>NUCLEOTIDE SEQUENCE [LARGE SCALE GENOMIC DNA]</scope>
    <source>
        <strain evidence="5 6">ATCC 11539</strain>
    </source>
</reference>
<dbReference type="InterPro" id="IPR002143">
    <property type="entry name" value="Ribosomal_uL1"/>
</dbReference>
<dbReference type="Gene3D" id="3.30.190.20">
    <property type="match status" value="1"/>
</dbReference>
<sequence>MLWIHNVETGNTVLSRQLSSSPVLQLRKVKTKVPTISKKAAAAKARRKEALKKKRNIYEHEKMPLTEAINVLRAVEVARPNATYELIVKTEMKQGTAIPKGRINLPREAKQKARDKILVFAEGRQADEAKKAGADIVGGPELIEGVINGRHQATIFLCTPNLIRTITPKLGRVLGPRGLMPSERRGTVTDDIAGYIRRLQGSDEWKGDKAGTIRTPIAKLQWPIDDVIKNVRHFITTVKRATGIQKDDAESKKGNKPSTSITKVVLSSNQGPGIQIADV</sequence>
<comment type="similarity">
    <text evidence="1 4">Belongs to the universal ribosomal protein uL1 family.</text>
</comment>
<dbReference type="InterPro" id="IPR016095">
    <property type="entry name" value="Ribosomal_uL1_3-a/b-sand"/>
</dbReference>
<dbReference type="PIRSF" id="PIRSF002155">
    <property type="entry name" value="Ribosomal_L1"/>
    <property type="match status" value="1"/>
</dbReference>
<dbReference type="PROSITE" id="PS01199">
    <property type="entry name" value="RIBOSOMAL_L1"/>
    <property type="match status" value="1"/>
</dbReference>
<dbReference type="Gene3D" id="3.40.50.790">
    <property type="match status" value="1"/>
</dbReference>
<organism evidence="5 6">
    <name type="scientific">Gloeophyllum trabeum (strain ATCC 11539 / FP-39264 / Madison 617)</name>
    <name type="common">Brown rot fungus</name>
    <dbReference type="NCBI Taxonomy" id="670483"/>
    <lineage>
        <taxon>Eukaryota</taxon>
        <taxon>Fungi</taxon>
        <taxon>Dikarya</taxon>
        <taxon>Basidiomycota</taxon>
        <taxon>Agaricomycotina</taxon>
        <taxon>Agaricomycetes</taxon>
        <taxon>Gloeophyllales</taxon>
        <taxon>Gloeophyllaceae</taxon>
        <taxon>Gloeophyllum</taxon>
    </lineage>
</organism>
<dbReference type="EMBL" id="KB469296">
    <property type="protein sequence ID" value="EPQ61420.1"/>
    <property type="molecule type" value="Genomic_DNA"/>
</dbReference>
<dbReference type="eggNOG" id="KOG1569">
    <property type="taxonomic scope" value="Eukaryota"/>
</dbReference>
<dbReference type="OrthoDB" id="1747252at2759"/>
<evidence type="ECO:0000256" key="3">
    <source>
        <dbReference type="ARBA" id="ARBA00023274"/>
    </source>
</evidence>
<keyword evidence="2 4" id="KW-0689">Ribosomal protein</keyword>
<accession>S7S1T6</accession>
<dbReference type="FunFam" id="3.40.50.790:FF:000001">
    <property type="entry name" value="50S ribosomal protein L1"/>
    <property type="match status" value="1"/>
</dbReference>
<dbReference type="GO" id="GO:0003735">
    <property type="term" value="F:structural constituent of ribosome"/>
    <property type="evidence" value="ECO:0007669"/>
    <property type="project" value="InterPro"/>
</dbReference>
<evidence type="ECO:0000256" key="4">
    <source>
        <dbReference type="RuleBase" id="RU000659"/>
    </source>
</evidence>
<keyword evidence="6" id="KW-1185">Reference proteome</keyword>
<evidence type="ECO:0000313" key="6">
    <source>
        <dbReference type="Proteomes" id="UP000030669"/>
    </source>
</evidence>
<dbReference type="InterPro" id="IPR023674">
    <property type="entry name" value="Ribosomal_uL1-like"/>
</dbReference>
<dbReference type="GO" id="GO:0006412">
    <property type="term" value="P:translation"/>
    <property type="evidence" value="ECO:0007669"/>
    <property type="project" value="InterPro"/>
</dbReference>
<evidence type="ECO:0000313" key="5">
    <source>
        <dbReference type="EMBL" id="EPQ61420.1"/>
    </source>
</evidence>
<dbReference type="CDD" id="cd00403">
    <property type="entry name" value="Ribosomal_L1"/>
    <property type="match status" value="1"/>
</dbReference>
<protein>
    <recommendedName>
        <fullName evidence="4">Ribosomal protein</fullName>
    </recommendedName>
</protein>
<evidence type="ECO:0000256" key="1">
    <source>
        <dbReference type="ARBA" id="ARBA00010531"/>
    </source>
</evidence>
<dbReference type="Pfam" id="PF00687">
    <property type="entry name" value="Ribosomal_L1"/>
    <property type="match status" value="1"/>
</dbReference>
<dbReference type="GO" id="GO:0003723">
    <property type="term" value="F:RNA binding"/>
    <property type="evidence" value="ECO:0007669"/>
    <property type="project" value="InterPro"/>
</dbReference>
<dbReference type="GO" id="GO:0005762">
    <property type="term" value="C:mitochondrial large ribosomal subunit"/>
    <property type="evidence" value="ECO:0007669"/>
    <property type="project" value="TreeGrafter"/>
</dbReference>
<dbReference type="InterPro" id="IPR028364">
    <property type="entry name" value="Ribosomal_uL1/biogenesis"/>
</dbReference>
<dbReference type="PANTHER" id="PTHR36427:SF3">
    <property type="entry name" value="LARGE RIBOSOMAL SUBUNIT PROTEIN UL1M"/>
    <property type="match status" value="1"/>
</dbReference>
<dbReference type="OMA" id="EFRVDKH"/>
<dbReference type="PANTHER" id="PTHR36427">
    <property type="entry name" value="54S RIBOSOMAL PROTEIN L1, MITOCHONDRIAL"/>
    <property type="match status" value="1"/>
</dbReference>
<dbReference type="GeneID" id="19301021"/>
<dbReference type="STRING" id="670483.S7S1T6"/>
<evidence type="ECO:0000256" key="2">
    <source>
        <dbReference type="ARBA" id="ARBA00022980"/>
    </source>
</evidence>
<proteinExistence type="inferred from homology"/>
<keyword evidence="3 4" id="KW-0687">Ribonucleoprotein</keyword>
<dbReference type="Proteomes" id="UP000030669">
    <property type="component" value="Unassembled WGS sequence"/>
</dbReference>